<dbReference type="PRINTS" id="PR00038">
    <property type="entry name" value="HTHLUXR"/>
</dbReference>
<dbReference type="Gene3D" id="3.40.50.2300">
    <property type="match status" value="1"/>
</dbReference>
<dbReference type="AlphaFoldDB" id="M5PTR0"/>
<evidence type="ECO:0000256" key="3">
    <source>
        <dbReference type="ARBA" id="ARBA00023125"/>
    </source>
</evidence>
<dbReference type="SMART" id="SM00421">
    <property type="entry name" value="HTH_LUXR"/>
    <property type="match status" value="1"/>
</dbReference>
<dbReference type="PROSITE" id="PS00622">
    <property type="entry name" value="HTH_LUXR_1"/>
    <property type="match status" value="1"/>
</dbReference>
<evidence type="ECO:0000313" key="8">
    <source>
        <dbReference type="EMBL" id="EMG37737.1"/>
    </source>
</evidence>
<dbReference type="Pfam" id="PF00072">
    <property type="entry name" value="Response_reg"/>
    <property type="match status" value="1"/>
</dbReference>
<dbReference type="GO" id="GO:0003677">
    <property type="term" value="F:DNA binding"/>
    <property type="evidence" value="ECO:0007669"/>
    <property type="project" value="UniProtKB-KW"/>
</dbReference>
<dbReference type="PROSITE" id="PS50110">
    <property type="entry name" value="RESPONSE_REGULATORY"/>
    <property type="match status" value="1"/>
</dbReference>
<dbReference type="InterPro" id="IPR039420">
    <property type="entry name" value="WalR-like"/>
</dbReference>
<dbReference type="OrthoDB" id="9780312at2"/>
<keyword evidence="1 5" id="KW-0597">Phosphoprotein</keyword>
<dbReference type="RefSeq" id="WP_005985462.1">
    <property type="nucleotide sequence ID" value="NZ_AOSV01000013.1"/>
</dbReference>
<dbReference type="Pfam" id="PF00196">
    <property type="entry name" value="GerE"/>
    <property type="match status" value="1"/>
</dbReference>
<dbReference type="PANTHER" id="PTHR43214">
    <property type="entry name" value="TWO-COMPONENT RESPONSE REGULATOR"/>
    <property type="match status" value="1"/>
</dbReference>
<evidence type="ECO:0000256" key="1">
    <source>
        <dbReference type="ARBA" id="ARBA00022553"/>
    </source>
</evidence>
<accession>M5PTR0</accession>
<dbReference type="InterPro" id="IPR001789">
    <property type="entry name" value="Sig_transdc_resp-reg_receiver"/>
</dbReference>
<evidence type="ECO:0000259" key="6">
    <source>
        <dbReference type="PROSITE" id="PS50043"/>
    </source>
</evidence>
<dbReference type="SUPFAM" id="SSF52172">
    <property type="entry name" value="CheY-like"/>
    <property type="match status" value="1"/>
</dbReference>
<dbReference type="GO" id="GO:0000160">
    <property type="term" value="P:phosphorelay signal transduction system"/>
    <property type="evidence" value="ECO:0007669"/>
    <property type="project" value="InterPro"/>
</dbReference>
<feature type="modified residue" description="4-aspartylphosphate" evidence="5">
    <location>
        <position position="57"/>
    </location>
</feature>
<dbReference type="PATRIC" id="fig|1262666.3.peg.1403"/>
<evidence type="ECO:0000256" key="2">
    <source>
        <dbReference type="ARBA" id="ARBA00023015"/>
    </source>
</evidence>
<dbReference type="SMART" id="SM00448">
    <property type="entry name" value="REC"/>
    <property type="match status" value="1"/>
</dbReference>
<dbReference type="PROSITE" id="PS50043">
    <property type="entry name" value="HTH_LUXR_2"/>
    <property type="match status" value="1"/>
</dbReference>
<evidence type="ECO:0000256" key="5">
    <source>
        <dbReference type="PROSITE-ProRule" id="PRU00169"/>
    </source>
</evidence>
<reference evidence="8 9" key="1">
    <citation type="journal article" date="2013" name="Genome Announc.">
        <title>Draft Genome Sequence for Desulfovibrio africanus Strain PCS.</title>
        <authorList>
            <person name="Brown S.D."/>
            <person name="Utturkar S.M."/>
            <person name="Arkin A.P."/>
            <person name="Deutschbauer A.M."/>
            <person name="Elias D.A."/>
            <person name="Hazen T.C."/>
            <person name="Chakraborty R."/>
        </authorList>
    </citation>
    <scope>NUCLEOTIDE SEQUENCE [LARGE SCALE GENOMIC DNA]</scope>
    <source>
        <strain evidence="8 9">PCS</strain>
    </source>
</reference>
<evidence type="ECO:0000256" key="4">
    <source>
        <dbReference type="ARBA" id="ARBA00023163"/>
    </source>
</evidence>
<feature type="domain" description="HTH luxR-type" evidence="6">
    <location>
        <begin position="151"/>
        <end position="216"/>
    </location>
</feature>
<dbReference type="CDD" id="cd06170">
    <property type="entry name" value="LuxR_C_like"/>
    <property type="match status" value="1"/>
</dbReference>
<gene>
    <name evidence="8" type="ORF">PCS_01387</name>
</gene>
<comment type="caution">
    <text evidence="8">The sequence shown here is derived from an EMBL/GenBank/DDBJ whole genome shotgun (WGS) entry which is preliminary data.</text>
</comment>
<dbReference type="Proteomes" id="UP000011922">
    <property type="component" value="Unassembled WGS sequence"/>
</dbReference>
<organism evidence="8 9">
    <name type="scientific">Desulfocurvibacter africanus PCS</name>
    <dbReference type="NCBI Taxonomy" id="1262666"/>
    <lineage>
        <taxon>Bacteria</taxon>
        <taxon>Pseudomonadati</taxon>
        <taxon>Thermodesulfobacteriota</taxon>
        <taxon>Desulfovibrionia</taxon>
        <taxon>Desulfovibrionales</taxon>
        <taxon>Desulfovibrionaceae</taxon>
        <taxon>Desulfocurvibacter</taxon>
    </lineage>
</organism>
<dbReference type="InterPro" id="IPR011006">
    <property type="entry name" value="CheY-like_superfamily"/>
</dbReference>
<feature type="domain" description="Response regulatory" evidence="7">
    <location>
        <begin position="6"/>
        <end position="122"/>
    </location>
</feature>
<protein>
    <submittedName>
        <fullName evidence="8">Two component transcriptional regulator, LuxR family</fullName>
    </submittedName>
</protein>
<keyword evidence="4" id="KW-0804">Transcription</keyword>
<keyword evidence="2" id="KW-0805">Transcription regulation</keyword>
<dbReference type="EMBL" id="AOSV01000013">
    <property type="protein sequence ID" value="EMG37737.1"/>
    <property type="molecule type" value="Genomic_DNA"/>
</dbReference>
<name>M5PTR0_DESAF</name>
<dbReference type="PANTHER" id="PTHR43214:SF41">
    <property type="entry name" value="NITRATE_NITRITE RESPONSE REGULATOR PROTEIN NARP"/>
    <property type="match status" value="1"/>
</dbReference>
<proteinExistence type="predicted"/>
<dbReference type="GO" id="GO:0006355">
    <property type="term" value="P:regulation of DNA-templated transcription"/>
    <property type="evidence" value="ECO:0007669"/>
    <property type="project" value="InterPro"/>
</dbReference>
<dbReference type="InterPro" id="IPR000792">
    <property type="entry name" value="Tscrpt_reg_LuxR_C"/>
</dbReference>
<keyword evidence="3" id="KW-0238">DNA-binding</keyword>
<dbReference type="InterPro" id="IPR058245">
    <property type="entry name" value="NreC/VraR/RcsB-like_REC"/>
</dbReference>
<dbReference type="InterPro" id="IPR016032">
    <property type="entry name" value="Sig_transdc_resp-reg_C-effctor"/>
</dbReference>
<evidence type="ECO:0000313" key="9">
    <source>
        <dbReference type="Proteomes" id="UP000011922"/>
    </source>
</evidence>
<dbReference type="CDD" id="cd17535">
    <property type="entry name" value="REC_NarL-like"/>
    <property type="match status" value="1"/>
</dbReference>
<sequence>MSQAKRLLVIDDHPLFREGLKAIVSRDPRYVVSAEAGSGAEALQLARSVKPEIILLDLSLPDGSGLDLIGQFKTQLPTVHIVVVSMHAKLDLIAAAFKAGAEGYLVKESTAERLLQALDAVAREQQYLDSAISPKVVQKLLEFSTRRAQMTDSAYGSLTQREQQIMRLLADGWTSSAIAGKLFITRKTVENHRANIMSKLGLKNLADLVRYAARLGLIDIDAMPE</sequence>
<evidence type="ECO:0000259" key="7">
    <source>
        <dbReference type="PROSITE" id="PS50110"/>
    </source>
</evidence>
<dbReference type="SUPFAM" id="SSF46894">
    <property type="entry name" value="C-terminal effector domain of the bipartite response regulators"/>
    <property type="match status" value="1"/>
</dbReference>